<proteinExistence type="inferred from homology"/>
<reference evidence="11 12" key="1">
    <citation type="journal article" date="2013" name="Nat. Commun.">
        <title>The evolution and pathogenic mechanisms of the rice sheath blight pathogen.</title>
        <authorList>
            <person name="Zheng A."/>
            <person name="Lin R."/>
            <person name="Xu L."/>
            <person name="Qin P."/>
            <person name="Tang C."/>
            <person name="Ai P."/>
            <person name="Zhang D."/>
            <person name="Liu Y."/>
            <person name="Sun Z."/>
            <person name="Feng H."/>
            <person name="Wang Y."/>
            <person name="Chen Y."/>
            <person name="Liang X."/>
            <person name="Fu R."/>
            <person name="Li Q."/>
            <person name="Zhang J."/>
            <person name="Yu X."/>
            <person name="Xie Z."/>
            <person name="Ding L."/>
            <person name="Guan P."/>
            <person name="Tang J."/>
            <person name="Liang Y."/>
            <person name="Wang S."/>
            <person name="Deng Q."/>
            <person name="Li S."/>
            <person name="Zhu J."/>
            <person name="Wang L."/>
            <person name="Liu H."/>
            <person name="Li P."/>
        </authorList>
    </citation>
    <scope>NUCLEOTIDE SEQUENCE [LARGE SCALE GENOMIC DNA]</scope>
    <source>
        <strain evidence="12">AG-1 IA</strain>
    </source>
</reference>
<dbReference type="InterPro" id="IPR049704">
    <property type="entry name" value="Aminotrans_3_PPA_site"/>
</dbReference>
<evidence type="ECO:0000256" key="8">
    <source>
        <dbReference type="ARBA" id="ARBA00030587"/>
    </source>
</evidence>
<sequence length="515" mass="56606">MAPTATASQPSVAHAPVTKHSVTNRKKDDVEYGSERLIYMEHEYSAHKFRNLNFVATIHCLSSLTAHLVVWDPEGNEYIDMLSGHCHPRLVAALTEQAQKLTLSSRAFYNSQFGRFAEHITKLFGYDMVLPMNTGAEAVETGIKLARKWAYLKKGVPEGKAIVLAAKDNFHGMSTDPDSRREFGPFLQNVGPSIEINGQTHIIRYNNVDDVKRALEAHGKDIAAFLVEPIQGEAGIVVPDEGYLSQVHALCKKHNVLLICDEIQTGLCRTGKMLACDHDNVRPDIVLLGKALSGGMYPVSAVLADKDIMLCIKPGEHGSTYGGNPLGAAVAVAALQVLVDEDLADRADKLGHIFRQSINDLNSPLVKLVRGRGLLNAVVIDEAKSTRGRTAWDLCLLLKSRGVLAKPTHVNVAVVFALRPRLLYPKLSSARVLVSLLSLCATSIRSTSFPERMKLIDSRLVTNQERTPASSSDLRSRCVDIRFDTKGWELLFGSLKHYHAGHNLSTDSARPRRSL</sequence>
<keyword evidence="12" id="KW-1185">Reference proteome</keyword>
<accession>L8X0F7</accession>
<dbReference type="PANTHER" id="PTHR11986">
    <property type="entry name" value="AMINOTRANSFERASE CLASS III"/>
    <property type="match status" value="1"/>
</dbReference>
<dbReference type="InterPro" id="IPR015424">
    <property type="entry name" value="PyrdxlP-dep_Trfase"/>
</dbReference>
<dbReference type="GO" id="GO:0055129">
    <property type="term" value="P:L-proline biosynthetic process"/>
    <property type="evidence" value="ECO:0007669"/>
    <property type="project" value="UniProtKB-UniPathway"/>
</dbReference>
<dbReference type="Gene3D" id="3.40.640.10">
    <property type="entry name" value="Type I PLP-dependent aspartate aminotransferase-like (Major domain)"/>
    <property type="match status" value="1"/>
</dbReference>
<feature type="region of interest" description="Disordered" evidence="10">
    <location>
        <begin position="1"/>
        <end position="26"/>
    </location>
</feature>
<protein>
    <recommendedName>
        <fullName evidence="4">ornithine aminotransferase</fullName>
        <ecNumber evidence="4">2.6.1.13</ecNumber>
    </recommendedName>
    <alternativeName>
        <fullName evidence="8">Ornithine--oxo-acid aminotransferase</fullName>
    </alternativeName>
</protein>
<comment type="pathway">
    <text evidence="2">Amino-acid biosynthesis; L-proline biosynthesis; L-glutamate 5-semialdehyde from L-ornithine: step 1/1.</text>
</comment>
<evidence type="ECO:0000256" key="10">
    <source>
        <dbReference type="SAM" id="MobiDB-lite"/>
    </source>
</evidence>
<keyword evidence="7 9" id="KW-0663">Pyridoxal phosphate</keyword>
<dbReference type="GO" id="GO:0004587">
    <property type="term" value="F:ornithine aminotransferase activity"/>
    <property type="evidence" value="ECO:0007669"/>
    <property type="project" value="UniProtKB-EC"/>
</dbReference>
<dbReference type="UniPathway" id="UPA00098">
    <property type="reaction ID" value="UER00358"/>
</dbReference>
<dbReference type="Proteomes" id="UP000011668">
    <property type="component" value="Unassembled WGS sequence"/>
</dbReference>
<dbReference type="GO" id="GO:0019544">
    <property type="term" value="P:L-arginine catabolic process to L-glutamate"/>
    <property type="evidence" value="ECO:0007669"/>
    <property type="project" value="TreeGrafter"/>
</dbReference>
<dbReference type="Pfam" id="PF00202">
    <property type="entry name" value="Aminotran_3"/>
    <property type="match status" value="1"/>
</dbReference>
<dbReference type="PROSITE" id="PS00600">
    <property type="entry name" value="AA_TRANSFER_CLASS_3"/>
    <property type="match status" value="1"/>
</dbReference>
<dbReference type="GO" id="GO:0010121">
    <property type="term" value="P:L-arginine catabolic process to proline via ornithine"/>
    <property type="evidence" value="ECO:0007669"/>
    <property type="project" value="TreeGrafter"/>
</dbReference>
<dbReference type="HOGENOM" id="CLU_016922_10_3_1"/>
<organism evidence="11 12">
    <name type="scientific">Thanatephorus cucumeris (strain AG1-IA)</name>
    <name type="common">Rice sheath blight fungus</name>
    <name type="synonym">Rhizoctonia solani</name>
    <dbReference type="NCBI Taxonomy" id="983506"/>
    <lineage>
        <taxon>Eukaryota</taxon>
        <taxon>Fungi</taxon>
        <taxon>Dikarya</taxon>
        <taxon>Basidiomycota</taxon>
        <taxon>Agaricomycotina</taxon>
        <taxon>Agaricomycetes</taxon>
        <taxon>Cantharellales</taxon>
        <taxon>Ceratobasidiaceae</taxon>
        <taxon>Rhizoctonia</taxon>
        <taxon>Rhizoctonia solani AG-1</taxon>
    </lineage>
</organism>
<dbReference type="GO" id="GO:0030170">
    <property type="term" value="F:pyridoxal phosphate binding"/>
    <property type="evidence" value="ECO:0007669"/>
    <property type="project" value="InterPro"/>
</dbReference>
<evidence type="ECO:0000256" key="6">
    <source>
        <dbReference type="ARBA" id="ARBA00022679"/>
    </source>
</evidence>
<keyword evidence="5 11" id="KW-0032">Aminotransferase</keyword>
<evidence type="ECO:0000256" key="1">
    <source>
        <dbReference type="ARBA" id="ARBA00001933"/>
    </source>
</evidence>
<comment type="caution">
    <text evidence="11">The sequence shown here is derived from an EMBL/GenBank/DDBJ whole genome shotgun (WGS) entry which is preliminary data.</text>
</comment>
<gene>
    <name evidence="11" type="ORF">AG1IA_03395</name>
</gene>
<dbReference type="InterPro" id="IPR010164">
    <property type="entry name" value="Orn_aminotrans"/>
</dbReference>
<dbReference type="EMBL" id="AFRT01000788">
    <property type="protein sequence ID" value="ELU42582.1"/>
    <property type="molecule type" value="Genomic_DNA"/>
</dbReference>
<comment type="cofactor">
    <cofactor evidence="1">
        <name>pyridoxal 5'-phosphate</name>
        <dbReference type="ChEBI" id="CHEBI:597326"/>
    </cofactor>
</comment>
<evidence type="ECO:0000256" key="9">
    <source>
        <dbReference type="RuleBase" id="RU003560"/>
    </source>
</evidence>
<name>L8X0F7_THACA</name>
<evidence type="ECO:0000256" key="5">
    <source>
        <dbReference type="ARBA" id="ARBA00022576"/>
    </source>
</evidence>
<dbReference type="CDD" id="cd00610">
    <property type="entry name" value="OAT_like"/>
    <property type="match status" value="1"/>
</dbReference>
<dbReference type="Gene3D" id="3.90.1150.10">
    <property type="entry name" value="Aspartate Aminotransferase, domain 1"/>
    <property type="match status" value="1"/>
</dbReference>
<dbReference type="FunFam" id="3.40.640.10:FF:000011">
    <property type="entry name" value="Ornithine aminotransferase"/>
    <property type="match status" value="1"/>
</dbReference>
<evidence type="ECO:0000313" key="11">
    <source>
        <dbReference type="EMBL" id="ELU42582.1"/>
    </source>
</evidence>
<evidence type="ECO:0000256" key="7">
    <source>
        <dbReference type="ARBA" id="ARBA00022898"/>
    </source>
</evidence>
<dbReference type="EC" id="2.6.1.13" evidence="4"/>
<evidence type="ECO:0000313" key="12">
    <source>
        <dbReference type="Proteomes" id="UP000011668"/>
    </source>
</evidence>
<dbReference type="STRING" id="983506.L8X0F7"/>
<evidence type="ECO:0000256" key="4">
    <source>
        <dbReference type="ARBA" id="ARBA00012924"/>
    </source>
</evidence>
<feature type="compositionally biased region" description="Polar residues" evidence="10">
    <location>
        <begin position="1"/>
        <end position="11"/>
    </location>
</feature>
<comment type="similarity">
    <text evidence="3 9">Belongs to the class-III pyridoxal-phosphate-dependent aminotransferase family.</text>
</comment>
<dbReference type="InterPro" id="IPR015422">
    <property type="entry name" value="PyrdxlP-dep_Trfase_small"/>
</dbReference>
<evidence type="ECO:0000256" key="3">
    <source>
        <dbReference type="ARBA" id="ARBA00008954"/>
    </source>
</evidence>
<dbReference type="AlphaFoldDB" id="L8X0F7"/>
<dbReference type="OMA" id="VCEGNFH"/>
<dbReference type="InterPro" id="IPR005814">
    <property type="entry name" value="Aminotrans_3"/>
</dbReference>
<dbReference type="GO" id="GO:0005737">
    <property type="term" value="C:cytoplasm"/>
    <property type="evidence" value="ECO:0007669"/>
    <property type="project" value="TreeGrafter"/>
</dbReference>
<dbReference type="InterPro" id="IPR050103">
    <property type="entry name" value="Class-III_PLP-dep_AT"/>
</dbReference>
<dbReference type="PANTHER" id="PTHR11986:SF18">
    <property type="entry name" value="ORNITHINE AMINOTRANSFERASE, MITOCHONDRIAL"/>
    <property type="match status" value="1"/>
</dbReference>
<dbReference type="OrthoDB" id="10261433at2759"/>
<dbReference type="GO" id="GO:0042802">
    <property type="term" value="F:identical protein binding"/>
    <property type="evidence" value="ECO:0007669"/>
    <property type="project" value="TreeGrafter"/>
</dbReference>
<keyword evidence="6 11" id="KW-0808">Transferase</keyword>
<evidence type="ECO:0000256" key="2">
    <source>
        <dbReference type="ARBA" id="ARBA00004998"/>
    </source>
</evidence>
<dbReference type="SUPFAM" id="SSF53383">
    <property type="entry name" value="PLP-dependent transferases"/>
    <property type="match status" value="1"/>
</dbReference>
<dbReference type="InterPro" id="IPR015421">
    <property type="entry name" value="PyrdxlP-dep_Trfase_major"/>
</dbReference>
<dbReference type="NCBIfam" id="TIGR01885">
    <property type="entry name" value="Orn_aminotrans"/>
    <property type="match status" value="1"/>
</dbReference>